<evidence type="ECO:0000313" key="3">
    <source>
        <dbReference type="Proteomes" id="UP001234989"/>
    </source>
</evidence>
<dbReference type="InterPro" id="IPR026960">
    <property type="entry name" value="RVT-Znf"/>
</dbReference>
<dbReference type="Pfam" id="PF13966">
    <property type="entry name" value="zf-RVT"/>
    <property type="match status" value="1"/>
</dbReference>
<accession>A0AAF0QWR4</accession>
<sequence>MQFKQWWTFRTKKSLWSQFLRAKYCQRANPIAKKWDIEQSLIWKYMMKNKTLIDPHITWKVHSGNSLLWWDDWMGEGPLAQHCDSITSLNNTLVSYFIENGTWNETLIRQKVPPLLIPKILSCMIHYQAGVEDTTLWKPNENGVFSCSSAWNICRKKKDSSNLSKLIWHTHIPFKISFLLWGALRSKLPTNEKITTFGAAPASCSCCNRPGNDEINHIFVNGNFANYIWKYFSTPCGIQHDQIYLRNLLNCWWGMETKNDVHKLFVQAAPIIICWNLWKNRCGAKYGGKQSSTTRVKFLINKDIKHLITTAYPYIQWPQTWQEMIKIVELCIQEIRIWQVSWEKPPPTL</sequence>
<dbReference type="EMBL" id="CP133616">
    <property type="protein sequence ID" value="WMV30185.1"/>
    <property type="molecule type" value="Genomic_DNA"/>
</dbReference>
<organism evidence="2 3">
    <name type="scientific">Solanum verrucosum</name>
    <dbReference type="NCBI Taxonomy" id="315347"/>
    <lineage>
        <taxon>Eukaryota</taxon>
        <taxon>Viridiplantae</taxon>
        <taxon>Streptophyta</taxon>
        <taxon>Embryophyta</taxon>
        <taxon>Tracheophyta</taxon>
        <taxon>Spermatophyta</taxon>
        <taxon>Magnoliopsida</taxon>
        <taxon>eudicotyledons</taxon>
        <taxon>Gunneridae</taxon>
        <taxon>Pentapetalae</taxon>
        <taxon>asterids</taxon>
        <taxon>lamiids</taxon>
        <taxon>Solanales</taxon>
        <taxon>Solanaceae</taxon>
        <taxon>Solanoideae</taxon>
        <taxon>Solaneae</taxon>
        <taxon>Solanum</taxon>
    </lineage>
</organism>
<keyword evidence="3" id="KW-1185">Reference proteome</keyword>
<proteinExistence type="predicted"/>
<reference evidence="2" key="1">
    <citation type="submission" date="2023-08" db="EMBL/GenBank/DDBJ databases">
        <title>A de novo genome assembly of Solanum verrucosum Schlechtendal, a Mexican diploid species geographically isolated from the other diploid A-genome species in potato relatives.</title>
        <authorList>
            <person name="Hosaka K."/>
        </authorList>
    </citation>
    <scope>NUCLEOTIDE SEQUENCE</scope>
    <source>
        <tissue evidence="2">Young leaves</tissue>
    </source>
</reference>
<evidence type="ECO:0000259" key="1">
    <source>
        <dbReference type="Pfam" id="PF13966"/>
    </source>
</evidence>
<dbReference type="Proteomes" id="UP001234989">
    <property type="component" value="Chromosome 5"/>
</dbReference>
<gene>
    <name evidence="2" type="ORF">MTR67_023570</name>
</gene>
<protein>
    <recommendedName>
        <fullName evidence="1">Reverse transcriptase zinc-binding domain-containing protein</fullName>
    </recommendedName>
</protein>
<evidence type="ECO:0000313" key="2">
    <source>
        <dbReference type="EMBL" id="WMV30185.1"/>
    </source>
</evidence>
<feature type="domain" description="Reverse transcriptase zinc-binding" evidence="1">
    <location>
        <begin position="145"/>
        <end position="229"/>
    </location>
</feature>
<name>A0AAF0QWR4_SOLVR</name>
<dbReference type="AlphaFoldDB" id="A0AAF0QWR4"/>